<keyword evidence="9" id="KW-0511">Multifunctional enzyme</keyword>
<evidence type="ECO:0000256" key="6">
    <source>
        <dbReference type="ARBA" id="ARBA00022989"/>
    </source>
</evidence>
<dbReference type="RefSeq" id="WP_171833780.1">
    <property type="nucleotide sequence ID" value="NZ_CP053708.1"/>
</dbReference>
<comment type="similarity">
    <text evidence="2 8">Belongs to the peptidase A24 family.</text>
</comment>
<evidence type="ECO:0000256" key="9">
    <source>
        <dbReference type="RuleBase" id="RU003794"/>
    </source>
</evidence>
<keyword evidence="3" id="KW-1003">Cell membrane</keyword>
<feature type="transmembrane region" description="Helical" evidence="10">
    <location>
        <begin position="224"/>
        <end position="243"/>
    </location>
</feature>
<evidence type="ECO:0000256" key="1">
    <source>
        <dbReference type="ARBA" id="ARBA00004429"/>
    </source>
</evidence>
<dbReference type="EMBL" id="CP053708">
    <property type="protein sequence ID" value="QKE92098.1"/>
    <property type="molecule type" value="Genomic_DNA"/>
</dbReference>
<keyword evidence="9" id="KW-0489">Methyltransferase</keyword>
<dbReference type="EC" id="3.4.23.43" evidence="9"/>
<dbReference type="PRINTS" id="PR00864">
    <property type="entry name" value="PREPILNPTASE"/>
</dbReference>
<dbReference type="InterPro" id="IPR050882">
    <property type="entry name" value="Prepilin_peptidase/N-MTase"/>
</dbReference>
<dbReference type="GO" id="GO:0032259">
    <property type="term" value="P:methylation"/>
    <property type="evidence" value="ECO:0007669"/>
    <property type="project" value="UniProtKB-KW"/>
</dbReference>
<sequence>MPDWLLPLLVSPIVGSFLGVLVVRLPLNQPVAMARSACSSCGTTLAAPDLVPLLSYLVLGGRCRHCRAPIGRFHPAIELAAMLVAGLVVVGWWLHSASVAWLWSGCVLGWTALALAWIDWRCLRLPDVLTLPLLMLGLLSCWMLDRNALPEHAAAALVGYVAFAGLAWSYRRLRGRDGLGPGDAKLLAASGAWVGLAALPVLVLVAALVTLVAAWPGRRARPEIAIPFGPGLAFSLFTVWLYAPAVSMIGAT</sequence>
<feature type="transmembrane region" description="Helical" evidence="10">
    <location>
        <begin position="6"/>
        <end position="27"/>
    </location>
</feature>
<evidence type="ECO:0000313" key="14">
    <source>
        <dbReference type="Proteomes" id="UP000500767"/>
    </source>
</evidence>
<feature type="transmembrane region" description="Helical" evidence="10">
    <location>
        <begin position="151"/>
        <end position="170"/>
    </location>
</feature>
<evidence type="ECO:0000256" key="3">
    <source>
        <dbReference type="ARBA" id="ARBA00022475"/>
    </source>
</evidence>
<dbReference type="InterPro" id="IPR000045">
    <property type="entry name" value="Prepilin_IV_endopep_pep"/>
</dbReference>
<dbReference type="GO" id="GO:0004190">
    <property type="term" value="F:aspartic-type endopeptidase activity"/>
    <property type="evidence" value="ECO:0007669"/>
    <property type="project" value="UniProtKB-EC"/>
</dbReference>
<comment type="catalytic activity">
    <reaction evidence="9">
        <text>Typically cleaves a -Gly-|-Phe- bond to release an N-terminal, basic peptide of 5-8 residues from type IV prepilin, and then N-methylates the new N-terminal amino group, the methyl donor being S-adenosyl-L-methionine.</text>
        <dbReference type="EC" id="3.4.23.43"/>
    </reaction>
</comment>
<evidence type="ECO:0000259" key="11">
    <source>
        <dbReference type="Pfam" id="PF01478"/>
    </source>
</evidence>
<keyword evidence="7 10" id="KW-0472">Membrane</keyword>
<feature type="transmembrane region" description="Helical" evidence="10">
    <location>
        <begin position="76"/>
        <end position="94"/>
    </location>
</feature>
<name>A0A6M8HUT1_9PROT</name>
<dbReference type="Proteomes" id="UP000500767">
    <property type="component" value="Chromosome"/>
</dbReference>
<keyword evidence="9" id="KW-0378">Hydrolase</keyword>
<dbReference type="GO" id="GO:0005886">
    <property type="term" value="C:plasma membrane"/>
    <property type="evidence" value="ECO:0007669"/>
    <property type="project" value="UniProtKB-SubCell"/>
</dbReference>
<dbReference type="PANTHER" id="PTHR30487">
    <property type="entry name" value="TYPE 4 PREPILIN-LIKE PROTEINS LEADER PEPTIDE-PROCESSING ENZYME"/>
    <property type="match status" value="1"/>
</dbReference>
<dbReference type="GO" id="GO:0006465">
    <property type="term" value="P:signal peptide processing"/>
    <property type="evidence" value="ECO:0007669"/>
    <property type="project" value="TreeGrafter"/>
</dbReference>
<dbReference type="Pfam" id="PF06750">
    <property type="entry name" value="A24_N_bact"/>
    <property type="match status" value="1"/>
</dbReference>
<comment type="subcellular location">
    <subcellularLocation>
        <location evidence="1">Cell inner membrane</location>
        <topology evidence="1">Multi-pass membrane protein</topology>
    </subcellularLocation>
    <subcellularLocation>
        <location evidence="9">Cell membrane</location>
        <topology evidence="9">Multi-pass membrane protein</topology>
    </subcellularLocation>
</comment>
<dbReference type="AlphaFoldDB" id="A0A6M8HUT1"/>
<dbReference type="PANTHER" id="PTHR30487:SF0">
    <property type="entry name" value="PREPILIN LEADER PEPTIDASE_N-METHYLTRANSFERASE-RELATED"/>
    <property type="match status" value="1"/>
</dbReference>
<dbReference type="KEGG" id="lck:HN018_20495"/>
<keyword evidence="9" id="KW-0808">Transferase</keyword>
<protein>
    <recommendedName>
        <fullName evidence="9">Prepilin leader peptidase/N-methyltransferase</fullName>
        <ecNumber evidence="9">2.1.1.-</ecNumber>
        <ecNumber evidence="9">3.4.23.43</ecNumber>
    </recommendedName>
</protein>
<evidence type="ECO:0000256" key="10">
    <source>
        <dbReference type="SAM" id="Phobius"/>
    </source>
</evidence>
<dbReference type="Gene3D" id="1.20.120.1220">
    <property type="match status" value="1"/>
</dbReference>
<keyword evidence="14" id="KW-1185">Reference proteome</keyword>
<accession>A0A6M8HUT1</accession>
<reference evidence="13 14" key="1">
    <citation type="journal article" date="2014" name="World J. Microbiol. Biotechnol.">
        <title>Biodiversity and physiological characteristics of Antarctic and Arctic lichens-associated bacteria.</title>
        <authorList>
            <person name="Lee Y.M."/>
            <person name="Kim E.H."/>
            <person name="Lee H.K."/>
            <person name="Hong S.G."/>
        </authorList>
    </citation>
    <scope>NUCLEOTIDE SEQUENCE [LARGE SCALE GENOMIC DNA]</scope>
    <source>
        <strain evidence="13 14">PAMC 26569</strain>
    </source>
</reference>
<organism evidence="13 14">
    <name type="scientific">Lichenicola cladoniae</name>
    <dbReference type="NCBI Taxonomy" id="1484109"/>
    <lineage>
        <taxon>Bacteria</taxon>
        <taxon>Pseudomonadati</taxon>
        <taxon>Pseudomonadota</taxon>
        <taxon>Alphaproteobacteria</taxon>
        <taxon>Acetobacterales</taxon>
        <taxon>Acetobacteraceae</taxon>
        <taxon>Lichenicola</taxon>
    </lineage>
</organism>
<proteinExistence type="inferred from homology"/>
<feature type="domain" description="Prepilin type IV endopeptidase peptidase" evidence="11">
    <location>
        <begin position="106"/>
        <end position="213"/>
    </location>
</feature>
<feature type="transmembrane region" description="Helical" evidence="10">
    <location>
        <begin position="100"/>
        <end position="118"/>
    </location>
</feature>
<dbReference type="InterPro" id="IPR010627">
    <property type="entry name" value="Prepilin_pept_A24_N"/>
</dbReference>
<evidence type="ECO:0000256" key="2">
    <source>
        <dbReference type="ARBA" id="ARBA00005801"/>
    </source>
</evidence>
<keyword evidence="4" id="KW-0997">Cell inner membrane</keyword>
<dbReference type="EC" id="2.1.1.-" evidence="9"/>
<evidence type="ECO:0000256" key="7">
    <source>
        <dbReference type="ARBA" id="ARBA00023136"/>
    </source>
</evidence>
<keyword evidence="6 10" id="KW-1133">Transmembrane helix</keyword>
<evidence type="ECO:0000256" key="4">
    <source>
        <dbReference type="ARBA" id="ARBA00022519"/>
    </source>
</evidence>
<feature type="transmembrane region" description="Helical" evidence="10">
    <location>
        <begin position="125"/>
        <end position="145"/>
    </location>
</feature>
<keyword evidence="5 9" id="KW-0812">Transmembrane</keyword>
<keyword evidence="9" id="KW-0645">Protease</keyword>
<feature type="transmembrane region" description="Helical" evidence="10">
    <location>
        <begin position="191"/>
        <end position="212"/>
    </location>
</feature>
<dbReference type="Pfam" id="PF01478">
    <property type="entry name" value="Peptidase_A24"/>
    <property type="match status" value="1"/>
</dbReference>
<comment type="function">
    <text evidence="9">Plays an essential role in type IV pili and type II pseudopili formation by proteolytically removing the leader sequence from substrate proteins and subsequently monomethylating the alpha-amino group of the newly exposed N-terminal phenylalanine.</text>
</comment>
<evidence type="ECO:0000256" key="5">
    <source>
        <dbReference type="ARBA" id="ARBA00022692"/>
    </source>
</evidence>
<dbReference type="InterPro" id="IPR014032">
    <property type="entry name" value="Peptidase_A24A_bac"/>
</dbReference>
<evidence type="ECO:0000256" key="8">
    <source>
        <dbReference type="RuleBase" id="RU003793"/>
    </source>
</evidence>
<feature type="domain" description="Prepilin peptidase A24 N-terminal" evidence="12">
    <location>
        <begin position="10"/>
        <end position="90"/>
    </location>
</feature>
<gene>
    <name evidence="13" type="ORF">HN018_20495</name>
</gene>
<evidence type="ECO:0000259" key="12">
    <source>
        <dbReference type="Pfam" id="PF06750"/>
    </source>
</evidence>
<dbReference type="GO" id="GO:0008168">
    <property type="term" value="F:methyltransferase activity"/>
    <property type="evidence" value="ECO:0007669"/>
    <property type="project" value="UniProtKB-KW"/>
</dbReference>
<evidence type="ECO:0000313" key="13">
    <source>
        <dbReference type="EMBL" id="QKE92098.1"/>
    </source>
</evidence>